<keyword evidence="11" id="KW-0998">Cell outer membrane</keyword>
<dbReference type="InterPro" id="IPR000531">
    <property type="entry name" value="Beta-barrel_TonB"/>
</dbReference>
<feature type="domain" description="TonB-dependent receptor-like beta-barrel" evidence="15">
    <location>
        <begin position="311"/>
        <end position="772"/>
    </location>
</feature>
<feature type="region of interest" description="Disordered" evidence="13">
    <location>
        <begin position="39"/>
        <end position="90"/>
    </location>
</feature>
<dbReference type="InterPro" id="IPR036942">
    <property type="entry name" value="Beta-barrel_TonB_sf"/>
</dbReference>
<dbReference type="GO" id="GO:0015344">
    <property type="term" value="F:siderophore uptake transmembrane transporter activity"/>
    <property type="evidence" value="ECO:0007669"/>
    <property type="project" value="TreeGrafter"/>
</dbReference>
<dbReference type="AlphaFoldDB" id="A0A7W4JR49"/>
<evidence type="ECO:0000256" key="14">
    <source>
        <dbReference type="SAM" id="SignalP"/>
    </source>
</evidence>
<organism evidence="17 18">
    <name type="scientific">Gluconacetobacter azotocaptans</name>
    <dbReference type="NCBI Taxonomy" id="142834"/>
    <lineage>
        <taxon>Bacteria</taxon>
        <taxon>Pseudomonadati</taxon>
        <taxon>Pseudomonadota</taxon>
        <taxon>Alphaproteobacteria</taxon>
        <taxon>Acetobacterales</taxon>
        <taxon>Acetobacteraceae</taxon>
        <taxon>Gluconacetobacter</taxon>
    </lineage>
</organism>
<keyword evidence="3" id="KW-1134">Transmembrane beta strand</keyword>
<feature type="signal peptide" evidence="14">
    <location>
        <begin position="1"/>
        <end position="35"/>
    </location>
</feature>
<gene>
    <name evidence="17" type="ORF">HLH34_05135</name>
</gene>
<evidence type="ECO:0000256" key="10">
    <source>
        <dbReference type="ARBA" id="ARBA00023136"/>
    </source>
</evidence>
<comment type="subcellular location">
    <subcellularLocation>
        <location evidence="1">Cell outer membrane</location>
        <topology evidence="1">Multi-pass membrane protein</topology>
    </subcellularLocation>
</comment>
<evidence type="ECO:0000313" key="17">
    <source>
        <dbReference type="EMBL" id="MBB2189348.1"/>
    </source>
</evidence>
<keyword evidence="2" id="KW-0813">Transport</keyword>
<evidence type="ECO:0000256" key="9">
    <source>
        <dbReference type="ARBA" id="ARBA00023077"/>
    </source>
</evidence>
<comment type="similarity">
    <text evidence="12">Belongs to the TonB-dependent receptor family.</text>
</comment>
<dbReference type="InterPro" id="IPR039426">
    <property type="entry name" value="TonB-dep_rcpt-like"/>
</dbReference>
<keyword evidence="8" id="KW-0406">Ion transport</keyword>
<evidence type="ECO:0000256" key="7">
    <source>
        <dbReference type="ARBA" id="ARBA00023004"/>
    </source>
</evidence>
<evidence type="ECO:0000256" key="6">
    <source>
        <dbReference type="ARBA" id="ARBA00022729"/>
    </source>
</evidence>
<evidence type="ECO:0000256" key="3">
    <source>
        <dbReference type="ARBA" id="ARBA00022452"/>
    </source>
</evidence>
<keyword evidence="18" id="KW-1185">Reference proteome</keyword>
<feature type="chain" id="PRO_5030778482" evidence="14">
    <location>
        <begin position="36"/>
        <end position="811"/>
    </location>
</feature>
<dbReference type="PANTHER" id="PTHR32552">
    <property type="entry name" value="FERRICHROME IRON RECEPTOR-RELATED"/>
    <property type="match status" value="1"/>
</dbReference>
<evidence type="ECO:0000259" key="15">
    <source>
        <dbReference type="Pfam" id="PF00593"/>
    </source>
</evidence>
<dbReference type="Pfam" id="PF00593">
    <property type="entry name" value="TonB_dep_Rec_b-barrel"/>
    <property type="match status" value="1"/>
</dbReference>
<comment type="caution">
    <text evidence="17">The sequence shown here is derived from an EMBL/GenBank/DDBJ whole genome shotgun (WGS) entry which is preliminary data.</text>
</comment>
<dbReference type="Gene3D" id="2.170.130.10">
    <property type="entry name" value="TonB-dependent receptor, plug domain"/>
    <property type="match status" value="1"/>
</dbReference>
<name>A0A7W4JR49_9PROT</name>
<keyword evidence="17" id="KW-0675">Receptor</keyword>
<evidence type="ECO:0000259" key="16">
    <source>
        <dbReference type="Pfam" id="PF07715"/>
    </source>
</evidence>
<sequence>MAYTYRATSRFSSCLLVRCSTGIFSAVLLTSTAWAATASPGTSATSHRHPVGTAPASPVTTRPNGAARTRHLPPAAPKPDSESIVVQTSRAVSRGSEEAVGKAVMEQFVEGTNPLKILAARTPGLSFSSGDALGLDAWSSSLYMRGFFWDRLGMTLDGVPLNDQSYNTISGLNVSQAIITDDIGFMSVSQGGGAVDVPSNTNLGGAIRFVSDDPADKMGGKLSQVFGSNSSFRTYGRFDTGAMNRTGTKMYLAYARSDTQKWKGYGNQLGQQAEAKLVQPVNNASKVSAFMNWSNNSQWGYADQSLEILNNLGWRTEYFYPDYATAYHVAQGTYLPPGYDKITGQEPWSVSLYDGGQHQVSYLGALNLDFEMTDHLRWQTNFYGNSEVLYTTYGDPWQPSATGAPFSEQVWESREVRYGMTSAVRYDIARNSLNSGIWLENNNQESGQYFFNEPLLGQGAPLKTIGPYNTYGPAFLTSYDFKWTTNTFQYFLADTYHVLKNLDIHAGFRSMIVSTSGGANYNNTDYTGEAALANGSMTAASAFLPNVSANWRFLPGHELYFDVAENMRGYTVAPWGSGSLWGVQNQDAFKTLQHSVKPEKDWVYLVGYRYTSPVVTASLDGYHADVRHRLQQATEGTLNFPITTMVDTGSISMYGMDAGLTFRPFRGLSIYNSVSYNHSTYGRDLVEPDAVYAMKGKKVVNFPQVMYKASLSYAWRGAEAHIDANYYSKRYFSYVNDTSVPAYWLVTLGAKYHFGDYGPLKNLSLGFNVYNLLNTKYISMMGENGNPLSGDYQSLERGAVRQFFGTVSASF</sequence>
<keyword evidence="9 12" id="KW-0798">TonB box</keyword>
<dbReference type="Pfam" id="PF07715">
    <property type="entry name" value="Plug"/>
    <property type="match status" value="1"/>
</dbReference>
<evidence type="ECO:0000256" key="5">
    <source>
        <dbReference type="ARBA" id="ARBA00022692"/>
    </source>
</evidence>
<evidence type="ECO:0000256" key="2">
    <source>
        <dbReference type="ARBA" id="ARBA00022448"/>
    </source>
</evidence>
<evidence type="ECO:0000256" key="11">
    <source>
        <dbReference type="ARBA" id="ARBA00023237"/>
    </source>
</evidence>
<dbReference type="Proteomes" id="UP000555756">
    <property type="component" value="Unassembled WGS sequence"/>
</dbReference>
<evidence type="ECO:0000256" key="1">
    <source>
        <dbReference type="ARBA" id="ARBA00004571"/>
    </source>
</evidence>
<dbReference type="InterPro" id="IPR012910">
    <property type="entry name" value="Plug_dom"/>
</dbReference>
<dbReference type="SUPFAM" id="SSF56935">
    <property type="entry name" value="Porins"/>
    <property type="match status" value="1"/>
</dbReference>
<dbReference type="GO" id="GO:0009279">
    <property type="term" value="C:cell outer membrane"/>
    <property type="evidence" value="ECO:0007669"/>
    <property type="project" value="UniProtKB-SubCell"/>
</dbReference>
<evidence type="ECO:0000256" key="4">
    <source>
        <dbReference type="ARBA" id="ARBA00022496"/>
    </source>
</evidence>
<keyword evidence="4" id="KW-0410">Iron transport</keyword>
<accession>A0A7W4JR49</accession>
<keyword evidence="5" id="KW-0812">Transmembrane</keyword>
<keyword evidence="10 12" id="KW-0472">Membrane</keyword>
<keyword evidence="7" id="KW-0408">Iron</keyword>
<evidence type="ECO:0000256" key="13">
    <source>
        <dbReference type="SAM" id="MobiDB-lite"/>
    </source>
</evidence>
<dbReference type="PANTHER" id="PTHR32552:SF89">
    <property type="entry name" value="CATECHOLATE SIDEROPHORE RECEPTOR FIU"/>
    <property type="match status" value="1"/>
</dbReference>
<keyword evidence="6 14" id="KW-0732">Signal</keyword>
<reference evidence="17 18" key="1">
    <citation type="submission" date="2020-04" db="EMBL/GenBank/DDBJ databases">
        <title>Description of novel Gluconacetobacter.</title>
        <authorList>
            <person name="Sombolestani A."/>
        </authorList>
    </citation>
    <scope>NUCLEOTIDE SEQUENCE [LARGE SCALE GENOMIC DNA]</scope>
    <source>
        <strain evidence="17 18">LMG 21311</strain>
    </source>
</reference>
<dbReference type="Gene3D" id="2.40.170.20">
    <property type="entry name" value="TonB-dependent receptor, beta-barrel domain"/>
    <property type="match status" value="1"/>
</dbReference>
<proteinExistence type="inferred from homology"/>
<evidence type="ECO:0000256" key="12">
    <source>
        <dbReference type="RuleBase" id="RU003357"/>
    </source>
</evidence>
<protein>
    <submittedName>
        <fullName evidence="17">TonB-dependent receptor</fullName>
    </submittedName>
</protein>
<evidence type="ECO:0000256" key="8">
    <source>
        <dbReference type="ARBA" id="ARBA00023065"/>
    </source>
</evidence>
<dbReference type="InterPro" id="IPR037066">
    <property type="entry name" value="Plug_dom_sf"/>
</dbReference>
<feature type="domain" description="TonB-dependent receptor plug" evidence="16">
    <location>
        <begin position="96"/>
        <end position="200"/>
    </location>
</feature>
<dbReference type="EMBL" id="JABEQF010000003">
    <property type="protein sequence ID" value="MBB2189348.1"/>
    <property type="molecule type" value="Genomic_DNA"/>
</dbReference>
<evidence type="ECO:0000313" key="18">
    <source>
        <dbReference type="Proteomes" id="UP000555756"/>
    </source>
</evidence>